<comment type="caution">
    <text evidence="1">The sequence shown here is derived from an EMBL/GenBank/DDBJ whole genome shotgun (WGS) entry which is preliminary data.</text>
</comment>
<dbReference type="STRING" id="1069083.GCA_000371805_00078"/>
<gene>
    <name evidence="1" type="ORF">J422_02629</name>
</gene>
<dbReference type="InterPro" id="IPR002739">
    <property type="entry name" value="PAB1135-like"/>
</dbReference>
<dbReference type="Gene3D" id="3.30.1440.10">
    <property type="match status" value="1"/>
</dbReference>
<proteinExistence type="predicted"/>
<dbReference type="EMBL" id="APMM01000017">
    <property type="protein sequence ID" value="ENN96340.1"/>
    <property type="molecule type" value="Genomic_DNA"/>
</dbReference>
<dbReference type="Pfam" id="PF01877">
    <property type="entry name" value="RNA_binding"/>
    <property type="match status" value="1"/>
</dbReference>
<dbReference type="SUPFAM" id="SSF55282">
    <property type="entry name" value="RL5-like"/>
    <property type="match status" value="1"/>
</dbReference>
<evidence type="ECO:0000313" key="2">
    <source>
        <dbReference type="Proteomes" id="UP000053695"/>
    </source>
</evidence>
<dbReference type="OrthoDB" id="10874at2157"/>
<evidence type="ECO:0008006" key="3">
    <source>
        <dbReference type="Google" id="ProtNLM"/>
    </source>
</evidence>
<protein>
    <recommendedName>
        <fullName evidence="3">Exosome subunit</fullName>
    </recommendedName>
</protein>
<dbReference type="Proteomes" id="UP000053695">
    <property type="component" value="Unassembled WGS sequence"/>
</dbReference>
<dbReference type="PANTHER" id="PTHR38816:SF1">
    <property type="entry name" value="EXOSOME SUBUNIT"/>
    <property type="match status" value="1"/>
</dbReference>
<organism evidence="1 2">
    <name type="scientific">Methanocaldococcus villosus KIN24-T80</name>
    <dbReference type="NCBI Taxonomy" id="1069083"/>
    <lineage>
        <taxon>Archaea</taxon>
        <taxon>Methanobacteriati</taxon>
        <taxon>Methanobacteriota</taxon>
        <taxon>Methanomada group</taxon>
        <taxon>Methanococci</taxon>
        <taxon>Methanococcales</taxon>
        <taxon>Methanocaldococcaceae</taxon>
        <taxon>Methanocaldococcus</taxon>
    </lineage>
</organism>
<dbReference type="InterPro" id="IPR022803">
    <property type="entry name" value="Ribosomal_uL5_dom_sf"/>
</dbReference>
<name>N6VR09_9EURY</name>
<dbReference type="PATRIC" id="fig|1069083.5.peg.515"/>
<keyword evidence="2" id="KW-1185">Reference proteome</keyword>
<dbReference type="AlphaFoldDB" id="N6VR09"/>
<sequence>MINSIKISSIAHATEDLEKVLKAIEFLIPEDVDDEKIDIEVVETEGYFRNPIRIINLNAEGKEAEKIYKHIIELIKSNEKNINKLRRDLHLRIEDNKFYIRFDKQKAFLGEARVVDGDDVIRVVINFKIYTKNKEDIVKELLTKELGICMS</sequence>
<dbReference type="RefSeq" id="WP_004590559.1">
    <property type="nucleotide sequence ID" value="NZ_APMM01000017.1"/>
</dbReference>
<evidence type="ECO:0000313" key="1">
    <source>
        <dbReference type="EMBL" id="ENN96340.1"/>
    </source>
</evidence>
<reference evidence="1 2" key="1">
    <citation type="journal article" date="2013" name="Genome Announc.">
        <title>Draft Genome Sequence of a Highly Flagellated, Fast-Swimming Archaeon, Methanocaldococcus villosus Strain KIN24-T80 (DSM 22612).</title>
        <authorList>
            <person name="Thennarasu S."/>
            <person name="Polireddy D."/>
            <person name="Antony A."/>
            <person name="Yada M.R."/>
            <person name="Algarawi S."/>
            <person name="Sivakumar N."/>
        </authorList>
    </citation>
    <scope>NUCLEOTIDE SEQUENCE [LARGE SCALE GENOMIC DNA]</scope>
    <source>
        <strain evidence="1 2">KIN24-T80</strain>
    </source>
</reference>
<dbReference type="PANTHER" id="PTHR38816">
    <property type="entry name" value="EXOSOME SUBUNIT, DUF54 FAMILY-RELATED"/>
    <property type="match status" value="1"/>
</dbReference>
<accession>N6VR09</accession>